<gene>
    <name evidence="2" type="ORF">IN07_07000</name>
</gene>
<dbReference type="STRING" id="1522368.IN07_07000"/>
<evidence type="ECO:0000256" key="1">
    <source>
        <dbReference type="SAM" id="MobiDB-lite"/>
    </source>
</evidence>
<organism evidence="2 3">
    <name type="scientific">Modestobacter caceresii</name>
    <dbReference type="NCBI Taxonomy" id="1522368"/>
    <lineage>
        <taxon>Bacteria</taxon>
        <taxon>Bacillati</taxon>
        <taxon>Actinomycetota</taxon>
        <taxon>Actinomycetes</taxon>
        <taxon>Geodermatophilales</taxon>
        <taxon>Geodermatophilaceae</taxon>
        <taxon>Modestobacter</taxon>
    </lineage>
</organism>
<proteinExistence type="predicted"/>
<evidence type="ECO:0000313" key="2">
    <source>
        <dbReference type="EMBL" id="KGH47473.1"/>
    </source>
</evidence>
<keyword evidence="3" id="KW-1185">Reference proteome</keyword>
<evidence type="ECO:0000313" key="3">
    <source>
        <dbReference type="Proteomes" id="UP000029713"/>
    </source>
</evidence>
<feature type="region of interest" description="Disordered" evidence="1">
    <location>
        <begin position="76"/>
        <end position="116"/>
    </location>
</feature>
<dbReference type="RefSeq" id="WP_036334638.1">
    <property type="nucleotide sequence ID" value="NZ_JPMX01000022.1"/>
</dbReference>
<sequence>MLHPVGPLPAVVYWRRRLLVLGCAVGVLGGGGWLGVAVATGSPDEDTVLTAAGDESVPAPALDQVVPSLAAVQLPTAEPAEEPQDAERQDGEPADEEPPAEALPVDGGPCSNDMIGVEVRPTPASSPVGSKPTFDLVVTNVSQVSCVRALDKGLQEIVMVDASGTRVWGSNDCFPETTTDPRTLQPGESVVFPVLWGGLSSTPGCTAERVQPAPGDYRLRGRLDTATSPDAAFTLT</sequence>
<dbReference type="OrthoDB" id="5189092at2"/>
<accession>A0A098Y9E4</accession>
<dbReference type="Proteomes" id="UP000029713">
    <property type="component" value="Unassembled WGS sequence"/>
</dbReference>
<comment type="caution">
    <text evidence="2">The sequence shown here is derived from an EMBL/GenBank/DDBJ whole genome shotgun (WGS) entry which is preliminary data.</text>
</comment>
<protein>
    <submittedName>
        <fullName evidence="2">MucR family transcriptional regulator</fullName>
    </submittedName>
</protein>
<name>A0A098Y9E4_9ACTN</name>
<dbReference type="AlphaFoldDB" id="A0A098Y9E4"/>
<dbReference type="EMBL" id="JPMX01000022">
    <property type="protein sequence ID" value="KGH47473.1"/>
    <property type="molecule type" value="Genomic_DNA"/>
</dbReference>
<reference evidence="2 3" key="1">
    <citation type="submission" date="2014-07" db="EMBL/GenBank/DDBJ databases">
        <title>Biosystematic studies on Modestobacter strains isolated from extreme hyper-arid desert soil and from historic building.</title>
        <authorList>
            <person name="Bukarasam K."/>
            <person name="Bull A."/>
            <person name="Girard G."/>
            <person name="van Wezel G."/>
            <person name="Goodfellow M."/>
        </authorList>
    </citation>
    <scope>NUCLEOTIDE SEQUENCE [LARGE SCALE GENOMIC DNA]</scope>
    <source>
        <strain evidence="2 3">KNN45-2b</strain>
    </source>
</reference>